<dbReference type="STRING" id="1150626.PHAMO_220034"/>
<evidence type="ECO:0000256" key="1">
    <source>
        <dbReference type="PIRSR" id="PIRSR605019-1"/>
    </source>
</evidence>
<name>H8FRC8_MAGML</name>
<accession>H8FRC8</accession>
<dbReference type="AlphaFoldDB" id="H8FRC8"/>
<dbReference type="InterPro" id="IPR052891">
    <property type="entry name" value="DNA-3mA_glycosylase"/>
</dbReference>
<dbReference type="Pfam" id="PF03352">
    <property type="entry name" value="Adenine_glyco"/>
    <property type="match status" value="1"/>
</dbReference>
<dbReference type="Gene3D" id="1.10.340.30">
    <property type="entry name" value="Hypothetical protein, domain 2"/>
    <property type="match status" value="1"/>
</dbReference>
<keyword evidence="3" id="KW-1185">Reference proteome</keyword>
<dbReference type="GO" id="GO:0006284">
    <property type="term" value="P:base-excision repair"/>
    <property type="evidence" value="ECO:0007669"/>
    <property type="project" value="InterPro"/>
</dbReference>
<comment type="caution">
    <text evidence="2">The sequence shown here is derived from an EMBL/GenBank/DDBJ whole genome shotgun (WGS) entry which is preliminary data.</text>
</comment>
<dbReference type="OrthoDB" id="9807664at2"/>
<dbReference type="GO" id="GO:0008725">
    <property type="term" value="F:DNA-3-methyladenine glycosylase activity"/>
    <property type="evidence" value="ECO:0007669"/>
    <property type="project" value="UniProtKB-EC"/>
</dbReference>
<feature type="binding site" evidence="1">
    <location>
        <position position="18"/>
    </location>
    <ligand>
        <name>Zn(2+)</name>
        <dbReference type="ChEBI" id="CHEBI:29105"/>
    </ligand>
</feature>
<dbReference type="EC" id="3.2.2.20" evidence="2"/>
<dbReference type="InterPro" id="IPR011257">
    <property type="entry name" value="DNA_glycosylase"/>
</dbReference>
<organism evidence="2 3">
    <name type="scientific">Magnetospirillum molischianum DSM 120</name>
    <dbReference type="NCBI Taxonomy" id="1150626"/>
    <lineage>
        <taxon>Bacteria</taxon>
        <taxon>Pseudomonadati</taxon>
        <taxon>Pseudomonadota</taxon>
        <taxon>Alphaproteobacteria</taxon>
        <taxon>Rhodospirillales</taxon>
        <taxon>Rhodospirillaceae</taxon>
        <taxon>Magnetospirillum</taxon>
    </lineage>
</organism>
<dbReference type="RefSeq" id="WP_002727564.1">
    <property type="nucleotide sequence ID" value="NZ_CAHP01000015.1"/>
</dbReference>
<feature type="binding site" evidence="1">
    <location>
        <position position="5"/>
    </location>
    <ligand>
        <name>Zn(2+)</name>
        <dbReference type="ChEBI" id="CHEBI:29105"/>
    </ligand>
</feature>
<gene>
    <name evidence="2" type="ORF">PHAMO_220034</name>
</gene>
<dbReference type="PANTHER" id="PTHR30037:SF4">
    <property type="entry name" value="DNA-3-METHYLADENINE GLYCOSYLASE I"/>
    <property type="match status" value="1"/>
</dbReference>
<dbReference type="Proteomes" id="UP000004169">
    <property type="component" value="Unassembled WGS sequence"/>
</dbReference>
<keyword evidence="2" id="KW-0326">Glycosidase</keyword>
<dbReference type="SUPFAM" id="SSF48150">
    <property type="entry name" value="DNA-glycosylase"/>
    <property type="match status" value="1"/>
</dbReference>
<dbReference type="PANTHER" id="PTHR30037">
    <property type="entry name" value="DNA-3-METHYLADENINE GLYCOSYLASE 1"/>
    <property type="match status" value="1"/>
</dbReference>
<sequence length="182" mass="20681">MNWYCDIAPGHPFHGPYHDHEYGVPIQDDRALFERLCLEIFQAGLSWLIVLKKRPALVTAFDGFDPAIVAVYDEADIERLMVNAEIIRNRRKIEAVIGNARRILSIRDAEGSFAAWINRHHPRDKDAWVKLFRQTFAFTGGEVVGEFLMSIGILPGAHRTDCPAFVRILDLDPPWRKAGSSV</sequence>
<keyword evidence="1" id="KW-0862">Zinc</keyword>
<evidence type="ECO:0000313" key="2">
    <source>
        <dbReference type="EMBL" id="CCG40916.1"/>
    </source>
</evidence>
<dbReference type="eggNOG" id="COG2818">
    <property type="taxonomic scope" value="Bacteria"/>
</dbReference>
<reference evidence="2 3" key="1">
    <citation type="journal article" date="2012" name="J. Bacteriol.">
        <title>Draft Genome Sequence of the Purple Photosynthetic Bacterium Phaeospirillum molischianum DSM120, a Particularly Versatile Bacterium.</title>
        <authorList>
            <person name="Duquesne K."/>
            <person name="Prima V."/>
            <person name="Ji B."/>
            <person name="Rouy Z."/>
            <person name="Medigue C."/>
            <person name="Talla E."/>
            <person name="Sturgis J.N."/>
        </authorList>
    </citation>
    <scope>NUCLEOTIDE SEQUENCE [LARGE SCALE GENOMIC DNA]</scope>
    <source>
        <strain evidence="3">DSM120</strain>
    </source>
</reference>
<protein>
    <submittedName>
        <fullName evidence="2">Methyladenine glycosylase</fullName>
        <ecNumber evidence="2">3.2.2.20</ecNumber>
    </submittedName>
</protein>
<keyword evidence="2" id="KW-0378">Hydrolase</keyword>
<keyword evidence="1" id="KW-0479">Metal-binding</keyword>
<dbReference type="GO" id="GO:0046872">
    <property type="term" value="F:metal ion binding"/>
    <property type="evidence" value="ECO:0007669"/>
    <property type="project" value="UniProtKB-KW"/>
</dbReference>
<dbReference type="EMBL" id="CAHP01000015">
    <property type="protein sequence ID" value="CCG40916.1"/>
    <property type="molecule type" value="Genomic_DNA"/>
</dbReference>
<proteinExistence type="predicted"/>
<dbReference type="InterPro" id="IPR005019">
    <property type="entry name" value="Adenine_glyco"/>
</dbReference>
<evidence type="ECO:0000313" key="3">
    <source>
        <dbReference type="Proteomes" id="UP000004169"/>
    </source>
</evidence>